<dbReference type="AlphaFoldDB" id="A0A9P7RLH4"/>
<feature type="non-terminal residue" evidence="2">
    <location>
        <position position="102"/>
    </location>
</feature>
<evidence type="ECO:0000256" key="1">
    <source>
        <dbReference type="SAM" id="MobiDB-lite"/>
    </source>
</evidence>
<dbReference type="Proteomes" id="UP001049176">
    <property type="component" value="Chromosome 11"/>
</dbReference>
<feature type="compositionally biased region" description="Basic residues" evidence="1">
    <location>
        <begin position="1"/>
        <end position="12"/>
    </location>
</feature>
<feature type="region of interest" description="Disordered" evidence="1">
    <location>
        <begin position="1"/>
        <end position="73"/>
    </location>
</feature>
<sequence>MTVGRPAKHKRNIAGLRNQEKTNVHDDRLQEATETTAAISSPSSRGRSENFKSSNESEHIADMPDARATPCYDVTDTDYSRTRKGRVANLPKMTWQCENGRK</sequence>
<gene>
    <name evidence="2" type="ORF">E1B28_003292</name>
</gene>
<organism evidence="2 3">
    <name type="scientific">Marasmius oreades</name>
    <name type="common">fairy-ring Marasmius</name>
    <dbReference type="NCBI Taxonomy" id="181124"/>
    <lineage>
        <taxon>Eukaryota</taxon>
        <taxon>Fungi</taxon>
        <taxon>Dikarya</taxon>
        <taxon>Basidiomycota</taxon>
        <taxon>Agaricomycotina</taxon>
        <taxon>Agaricomycetes</taxon>
        <taxon>Agaricomycetidae</taxon>
        <taxon>Agaricales</taxon>
        <taxon>Marasmiineae</taxon>
        <taxon>Marasmiaceae</taxon>
        <taxon>Marasmius</taxon>
    </lineage>
</organism>
<evidence type="ECO:0000313" key="2">
    <source>
        <dbReference type="EMBL" id="KAG7085749.1"/>
    </source>
</evidence>
<accession>A0A9P7RLH4</accession>
<keyword evidence="3" id="KW-1185">Reference proteome</keyword>
<name>A0A9P7RLH4_9AGAR</name>
<feature type="compositionally biased region" description="Basic and acidic residues" evidence="1">
    <location>
        <begin position="18"/>
        <end position="31"/>
    </location>
</feature>
<reference evidence="2" key="1">
    <citation type="journal article" date="2021" name="Genome Biol. Evol.">
        <title>The assembled and annotated genome of the fairy-ring fungus Marasmius oreades.</title>
        <authorList>
            <person name="Hiltunen M."/>
            <person name="Ament-Velasquez S.L."/>
            <person name="Johannesson H."/>
        </authorList>
    </citation>
    <scope>NUCLEOTIDE SEQUENCE</scope>
    <source>
        <strain evidence="2">03SP1</strain>
    </source>
</reference>
<protein>
    <submittedName>
        <fullName evidence="2">Uncharacterized protein</fullName>
    </submittedName>
</protein>
<evidence type="ECO:0000313" key="3">
    <source>
        <dbReference type="Proteomes" id="UP001049176"/>
    </source>
</evidence>
<feature type="compositionally biased region" description="Basic and acidic residues" evidence="1">
    <location>
        <begin position="46"/>
        <end position="65"/>
    </location>
</feature>
<comment type="caution">
    <text evidence="2">The sequence shown here is derived from an EMBL/GenBank/DDBJ whole genome shotgun (WGS) entry which is preliminary data.</text>
</comment>
<dbReference type="EMBL" id="CM032191">
    <property type="protein sequence ID" value="KAG7085749.1"/>
    <property type="molecule type" value="Genomic_DNA"/>
</dbReference>
<dbReference type="RefSeq" id="XP_043002220.1">
    <property type="nucleotide sequence ID" value="XM_043160264.1"/>
</dbReference>
<proteinExistence type="predicted"/>
<dbReference type="GeneID" id="66072368"/>
<feature type="compositionally biased region" description="Polar residues" evidence="1">
    <location>
        <begin position="32"/>
        <end position="45"/>
    </location>
</feature>
<dbReference type="KEGG" id="more:E1B28_003292"/>